<feature type="compositionally biased region" description="Low complexity" evidence="4">
    <location>
        <begin position="771"/>
        <end position="784"/>
    </location>
</feature>
<dbReference type="AlphaFoldDB" id="A0AAE0HK13"/>
<dbReference type="PANTHER" id="PTHR31001:SF87">
    <property type="entry name" value="COL-21"/>
    <property type="match status" value="1"/>
</dbReference>
<feature type="region of interest" description="Disordered" evidence="4">
    <location>
        <begin position="1"/>
        <end position="35"/>
    </location>
</feature>
<feature type="compositionally biased region" description="Gly residues" evidence="4">
    <location>
        <begin position="880"/>
        <end position="889"/>
    </location>
</feature>
<dbReference type="PROSITE" id="PS50048">
    <property type="entry name" value="ZN2_CY6_FUNGAL_2"/>
    <property type="match status" value="1"/>
</dbReference>
<keyword evidence="2" id="KW-0479">Metal-binding</keyword>
<comment type="caution">
    <text evidence="6">The sequence shown here is derived from an EMBL/GenBank/DDBJ whole genome shotgun (WGS) entry which is preliminary data.</text>
</comment>
<dbReference type="GO" id="GO:0005634">
    <property type="term" value="C:nucleus"/>
    <property type="evidence" value="ECO:0007669"/>
    <property type="project" value="UniProtKB-SubCell"/>
</dbReference>
<dbReference type="Gene3D" id="4.10.240.10">
    <property type="entry name" value="Zn(2)-C6 fungal-type DNA-binding domain"/>
    <property type="match status" value="1"/>
</dbReference>
<dbReference type="SUPFAM" id="SSF57701">
    <property type="entry name" value="Zn2/Cys6 DNA-binding domain"/>
    <property type="match status" value="1"/>
</dbReference>
<evidence type="ECO:0000256" key="2">
    <source>
        <dbReference type="ARBA" id="ARBA00022723"/>
    </source>
</evidence>
<feature type="region of interest" description="Disordered" evidence="4">
    <location>
        <begin position="455"/>
        <end position="487"/>
    </location>
</feature>
<dbReference type="InterPro" id="IPR050613">
    <property type="entry name" value="Sec_Metabolite_Reg"/>
</dbReference>
<dbReference type="CDD" id="cd00067">
    <property type="entry name" value="GAL4"/>
    <property type="match status" value="1"/>
</dbReference>
<evidence type="ECO:0000256" key="3">
    <source>
        <dbReference type="ARBA" id="ARBA00023242"/>
    </source>
</evidence>
<evidence type="ECO:0000259" key="5">
    <source>
        <dbReference type="PROSITE" id="PS50048"/>
    </source>
</evidence>
<evidence type="ECO:0000313" key="7">
    <source>
        <dbReference type="Proteomes" id="UP001278766"/>
    </source>
</evidence>
<comment type="subcellular location">
    <subcellularLocation>
        <location evidence="1">Nucleus</location>
    </subcellularLocation>
</comment>
<feature type="compositionally biased region" description="Low complexity" evidence="4">
    <location>
        <begin position="151"/>
        <end position="182"/>
    </location>
</feature>
<evidence type="ECO:0000256" key="4">
    <source>
        <dbReference type="SAM" id="MobiDB-lite"/>
    </source>
</evidence>
<dbReference type="PROSITE" id="PS00463">
    <property type="entry name" value="ZN2_CY6_FUNGAL_1"/>
    <property type="match status" value="1"/>
</dbReference>
<dbReference type="SMART" id="SM00906">
    <property type="entry name" value="Fungal_trans"/>
    <property type="match status" value="1"/>
</dbReference>
<dbReference type="InterPro" id="IPR007219">
    <property type="entry name" value="XnlR_reg_dom"/>
</dbReference>
<keyword evidence="7" id="KW-1185">Reference proteome</keyword>
<keyword evidence="3" id="KW-0539">Nucleus</keyword>
<dbReference type="EMBL" id="JAUEPN010000003">
    <property type="protein sequence ID" value="KAK3297982.1"/>
    <property type="molecule type" value="Genomic_DNA"/>
</dbReference>
<dbReference type="CDD" id="cd12148">
    <property type="entry name" value="fungal_TF_MHR"/>
    <property type="match status" value="1"/>
</dbReference>
<feature type="region of interest" description="Disordered" evidence="4">
    <location>
        <begin position="142"/>
        <end position="182"/>
    </location>
</feature>
<protein>
    <recommendedName>
        <fullName evidence="5">Zn(2)-C6 fungal-type domain-containing protein</fullName>
    </recommendedName>
</protein>
<feature type="domain" description="Zn(2)-C6 fungal-type" evidence="5">
    <location>
        <begin position="41"/>
        <end position="72"/>
    </location>
</feature>
<dbReference type="PANTHER" id="PTHR31001">
    <property type="entry name" value="UNCHARACTERIZED TRANSCRIPTIONAL REGULATORY PROTEIN"/>
    <property type="match status" value="1"/>
</dbReference>
<name>A0AAE0HK13_9PEZI</name>
<dbReference type="Pfam" id="PF04082">
    <property type="entry name" value="Fungal_trans"/>
    <property type="match status" value="1"/>
</dbReference>
<feature type="compositionally biased region" description="Low complexity" evidence="4">
    <location>
        <begin position="866"/>
        <end position="879"/>
    </location>
</feature>
<feature type="region of interest" description="Disordered" evidence="4">
    <location>
        <begin position="865"/>
        <end position="889"/>
    </location>
</feature>
<proteinExistence type="predicted"/>
<dbReference type="SMART" id="SM00066">
    <property type="entry name" value="GAL4"/>
    <property type="match status" value="1"/>
</dbReference>
<dbReference type="Pfam" id="PF00172">
    <property type="entry name" value="Zn_clus"/>
    <property type="match status" value="1"/>
</dbReference>
<reference evidence="6" key="1">
    <citation type="journal article" date="2023" name="Mol. Phylogenet. Evol.">
        <title>Genome-scale phylogeny and comparative genomics of the fungal order Sordariales.</title>
        <authorList>
            <person name="Hensen N."/>
            <person name="Bonometti L."/>
            <person name="Westerberg I."/>
            <person name="Brannstrom I.O."/>
            <person name="Guillou S."/>
            <person name="Cros-Aarteil S."/>
            <person name="Calhoun S."/>
            <person name="Haridas S."/>
            <person name="Kuo A."/>
            <person name="Mondo S."/>
            <person name="Pangilinan J."/>
            <person name="Riley R."/>
            <person name="LaButti K."/>
            <person name="Andreopoulos B."/>
            <person name="Lipzen A."/>
            <person name="Chen C."/>
            <person name="Yan M."/>
            <person name="Daum C."/>
            <person name="Ng V."/>
            <person name="Clum A."/>
            <person name="Steindorff A."/>
            <person name="Ohm R.A."/>
            <person name="Martin F."/>
            <person name="Silar P."/>
            <person name="Natvig D.O."/>
            <person name="Lalanne C."/>
            <person name="Gautier V."/>
            <person name="Ament-Velasquez S.L."/>
            <person name="Kruys A."/>
            <person name="Hutchinson M.I."/>
            <person name="Powell A.J."/>
            <person name="Barry K."/>
            <person name="Miller A.N."/>
            <person name="Grigoriev I.V."/>
            <person name="Debuchy R."/>
            <person name="Gladieux P."/>
            <person name="Hiltunen Thoren M."/>
            <person name="Johannesson H."/>
        </authorList>
    </citation>
    <scope>NUCLEOTIDE SEQUENCE</scope>
    <source>
        <strain evidence="6">CBS 168.71</strain>
    </source>
</reference>
<dbReference type="RefSeq" id="XP_062661496.1">
    <property type="nucleotide sequence ID" value="XM_062801636.1"/>
</dbReference>
<accession>A0AAE0HK13</accession>
<dbReference type="GO" id="GO:0008270">
    <property type="term" value="F:zinc ion binding"/>
    <property type="evidence" value="ECO:0007669"/>
    <property type="project" value="InterPro"/>
</dbReference>
<organism evidence="6 7">
    <name type="scientific">Chaetomium fimeti</name>
    <dbReference type="NCBI Taxonomy" id="1854472"/>
    <lineage>
        <taxon>Eukaryota</taxon>
        <taxon>Fungi</taxon>
        <taxon>Dikarya</taxon>
        <taxon>Ascomycota</taxon>
        <taxon>Pezizomycotina</taxon>
        <taxon>Sordariomycetes</taxon>
        <taxon>Sordariomycetidae</taxon>
        <taxon>Sordariales</taxon>
        <taxon>Chaetomiaceae</taxon>
        <taxon>Chaetomium</taxon>
    </lineage>
</organism>
<dbReference type="GO" id="GO:0003677">
    <property type="term" value="F:DNA binding"/>
    <property type="evidence" value="ECO:0007669"/>
    <property type="project" value="InterPro"/>
</dbReference>
<gene>
    <name evidence="6" type="ORF">B0H64DRAFT_358150</name>
</gene>
<evidence type="ECO:0000256" key="1">
    <source>
        <dbReference type="ARBA" id="ARBA00004123"/>
    </source>
</evidence>
<dbReference type="GeneID" id="87838584"/>
<dbReference type="InterPro" id="IPR036864">
    <property type="entry name" value="Zn2-C6_fun-type_DNA-bd_sf"/>
</dbReference>
<dbReference type="GO" id="GO:0000981">
    <property type="term" value="F:DNA-binding transcription factor activity, RNA polymerase II-specific"/>
    <property type="evidence" value="ECO:0007669"/>
    <property type="project" value="InterPro"/>
</dbReference>
<reference evidence="6" key="2">
    <citation type="submission" date="2023-06" db="EMBL/GenBank/DDBJ databases">
        <authorList>
            <consortium name="Lawrence Berkeley National Laboratory"/>
            <person name="Haridas S."/>
            <person name="Hensen N."/>
            <person name="Bonometti L."/>
            <person name="Westerberg I."/>
            <person name="Brannstrom I.O."/>
            <person name="Guillou S."/>
            <person name="Cros-Aarteil S."/>
            <person name="Calhoun S."/>
            <person name="Kuo A."/>
            <person name="Mondo S."/>
            <person name="Pangilinan J."/>
            <person name="Riley R."/>
            <person name="Labutti K."/>
            <person name="Andreopoulos B."/>
            <person name="Lipzen A."/>
            <person name="Chen C."/>
            <person name="Yanf M."/>
            <person name="Daum C."/>
            <person name="Ng V."/>
            <person name="Clum A."/>
            <person name="Steindorff A."/>
            <person name="Ohm R."/>
            <person name="Martin F."/>
            <person name="Silar P."/>
            <person name="Natvig D."/>
            <person name="Lalanne C."/>
            <person name="Gautier V."/>
            <person name="Ament-Velasquez S.L."/>
            <person name="Kruys A."/>
            <person name="Hutchinson M.I."/>
            <person name="Powell A.J."/>
            <person name="Barry K."/>
            <person name="Miller A.N."/>
            <person name="Grigoriev I.V."/>
            <person name="Debuchy R."/>
            <person name="Gladieux P."/>
            <person name="Thoren M.H."/>
            <person name="Johannesson H."/>
        </authorList>
    </citation>
    <scope>NUCLEOTIDE SEQUENCE</scope>
    <source>
        <strain evidence="6">CBS 168.71</strain>
    </source>
</reference>
<evidence type="ECO:0000313" key="6">
    <source>
        <dbReference type="EMBL" id="KAK3297982.1"/>
    </source>
</evidence>
<feature type="region of interest" description="Disordered" evidence="4">
    <location>
        <begin position="699"/>
        <end position="784"/>
    </location>
</feature>
<dbReference type="InterPro" id="IPR001138">
    <property type="entry name" value="Zn2Cys6_DnaBD"/>
</dbReference>
<feature type="compositionally biased region" description="Low complexity" evidence="4">
    <location>
        <begin position="711"/>
        <end position="753"/>
    </location>
</feature>
<sequence>MSTTESPEDGAPGTGDDWTGAPAPREQARPPPRKRRRIVISCTECHRRKQKCDRKLPCTNCVSRSKESACRYETGAPAPKQNGRLATTARNHPHDVAATTAATTVATTAPTPSPTTLPFPAKTAAAFGYTHASASTLGFLHRIESHPGDPPNGSDNTNNNNNTNTTTNPYPLTSPLTTSAPPSTTTITTITASSTTTPTDPPTDTTTRDRYKTLVRQLPARCAVEKLAALYFAEFNPHYAVLDRDVFDEQLATWYRLPFSTLSTGAGPAALDCEMRAFPAVVFQVCAVGLLVLDDETGGDEHFWRVSGGVGSGGGGHGVEEGENWFGGLKYAGGMTFEDLAREYSDCAMEVLAVLGKRGMGLNTVAAGWIRASWLKYVGLVTESWHAVGAAIRDAQEIGLHRDNLDPKPVGGDAEAVLENQWQVQRRRVMWMVLVMWDLHMASVLGRPTSTDLTMASPSLPVDAPTPSNRSKTPILPRGENDPPTPLTRALWSYHTLRPLKEIIEMEKDGPCPKDFARVDRLHNELLDIDARTPAFFRLENPDTRFDALPECHWLPLARVILPQLLTFELMALHRPYIFTRPKSRTEALKASLDMLHAQRLHFLALRPQMYKTFSLFFGTFDAIVMMASIYILFPKEHPDLMQKALQHFHWAVRRFEAMSTRNPLAKAALGVLHAICQRMTRSLGLTCRAVQKMLISEPSPAYPNGTANNSSVGSSISVSPSTSTSYHPSPSTGSRTSLSTAATSTPSAGGDSFSPPQHAPLNGHSHQNGNNNTTTTTTTPLPLTALCNPTHDFGFTLDPDLFPLPPPTTAVADSPFDWNPPSDFDWSSLQPIYATSDLVYHNLSKAAPGVDGAGAGGVVGGWGYQGHQQQTQQQQQQQGGYGGSGGVADGNGNGVGLAAGGGGGEVGLGAVEGASNVPAVEGGAIIPSYSQFGGDFGDDSLWNLLNQYAPI</sequence>
<dbReference type="Proteomes" id="UP001278766">
    <property type="component" value="Unassembled WGS sequence"/>
</dbReference>
<dbReference type="GO" id="GO:0006351">
    <property type="term" value="P:DNA-templated transcription"/>
    <property type="evidence" value="ECO:0007669"/>
    <property type="project" value="InterPro"/>
</dbReference>